<evidence type="ECO:0000259" key="1">
    <source>
        <dbReference type="Pfam" id="PF12973"/>
    </source>
</evidence>
<organism evidence="2 3">
    <name type="scientific">Sulfurirhabdus autotrophica</name>
    <dbReference type="NCBI Taxonomy" id="1706046"/>
    <lineage>
        <taxon>Bacteria</taxon>
        <taxon>Pseudomonadati</taxon>
        <taxon>Pseudomonadota</taxon>
        <taxon>Betaproteobacteria</taxon>
        <taxon>Nitrosomonadales</taxon>
        <taxon>Sulfuricellaceae</taxon>
        <taxon>Sulfurirhabdus</taxon>
    </lineage>
</organism>
<dbReference type="CDD" id="cd20303">
    <property type="entry name" value="cupin_ChrR_1"/>
    <property type="match status" value="2"/>
</dbReference>
<dbReference type="InterPro" id="IPR014710">
    <property type="entry name" value="RmlC-like_jellyroll"/>
</dbReference>
<evidence type="ECO:0000313" key="3">
    <source>
        <dbReference type="Proteomes" id="UP000295367"/>
    </source>
</evidence>
<dbReference type="SUPFAM" id="SSF51182">
    <property type="entry name" value="RmlC-like cupins"/>
    <property type="match status" value="2"/>
</dbReference>
<evidence type="ECO:0000313" key="2">
    <source>
        <dbReference type="EMBL" id="TCV79956.1"/>
    </source>
</evidence>
<gene>
    <name evidence="2" type="ORF">EDC63_1321</name>
</gene>
<comment type="caution">
    <text evidence="2">The sequence shown here is derived from an EMBL/GenBank/DDBJ whole genome shotgun (WGS) entry which is preliminary data.</text>
</comment>
<dbReference type="InterPro" id="IPR025979">
    <property type="entry name" value="ChrR-like_cupin_dom"/>
</dbReference>
<protein>
    <submittedName>
        <fullName evidence="2">ChrR-like anti-ECFsigma factor</fullName>
    </submittedName>
</protein>
<feature type="domain" description="ChrR-like cupin" evidence="1">
    <location>
        <begin position="117"/>
        <end position="216"/>
    </location>
</feature>
<keyword evidence="3" id="KW-1185">Reference proteome</keyword>
<dbReference type="Proteomes" id="UP000295367">
    <property type="component" value="Unassembled WGS sequence"/>
</dbReference>
<accession>A0A4R3XQQ7</accession>
<name>A0A4R3XQQ7_9PROT</name>
<dbReference type="InterPro" id="IPR011051">
    <property type="entry name" value="RmlC_Cupin_sf"/>
</dbReference>
<dbReference type="EMBL" id="SMCO01000032">
    <property type="protein sequence ID" value="TCV79956.1"/>
    <property type="molecule type" value="Genomic_DNA"/>
</dbReference>
<dbReference type="RefSeq" id="WP_124946126.1">
    <property type="nucleotide sequence ID" value="NZ_BHVT01000026.1"/>
</dbReference>
<dbReference type="OrthoDB" id="9801227at2"/>
<dbReference type="Gene3D" id="2.60.120.10">
    <property type="entry name" value="Jelly Rolls"/>
    <property type="match status" value="2"/>
</dbReference>
<proteinExistence type="predicted"/>
<feature type="domain" description="ChrR-like cupin" evidence="1">
    <location>
        <begin position="9"/>
        <end position="109"/>
    </location>
</feature>
<dbReference type="Pfam" id="PF12973">
    <property type="entry name" value="Cupin_7"/>
    <property type="match status" value="2"/>
</dbReference>
<sequence length="218" mass="24069">MIIHADHSKRVVVDSSSLPWVASPMPGVLRKMLERDGGEQARATSVVRYEAGSHFETHVHSGGEEIFVLAGILEDELGTYPAGTYLKNPPGSSHQPFSKDGCTLFVKLRYAKEGDTQRVVVNSHDAQWSPGLVPGLEVLPLSEFMGEHTALVRWQPGTQFQPHRHFGGEEIFVLEGTFQDEYGTYPQGAWLRNPHMSAHQPFSVEGCTILVKVGHLDA</sequence>
<dbReference type="AlphaFoldDB" id="A0A4R3XQQ7"/>
<reference evidence="2 3" key="1">
    <citation type="submission" date="2019-03" db="EMBL/GenBank/DDBJ databases">
        <title>Genomic Encyclopedia of Type Strains, Phase IV (KMG-IV): sequencing the most valuable type-strain genomes for metagenomic binning, comparative biology and taxonomic classification.</title>
        <authorList>
            <person name="Goeker M."/>
        </authorList>
    </citation>
    <scope>NUCLEOTIDE SEQUENCE [LARGE SCALE GENOMIC DNA]</scope>
    <source>
        <strain evidence="2 3">DSM 100309</strain>
    </source>
</reference>